<dbReference type="AlphaFoldDB" id="A0A2A5KPK3"/>
<keyword evidence="2" id="KW-1185">Reference proteome</keyword>
<organism evidence="1 2">
    <name type="scientific">Rhizobium sophoriradicis</name>
    <dbReference type="NCBI Taxonomy" id="1535245"/>
    <lineage>
        <taxon>Bacteria</taxon>
        <taxon>Pseudomonadati</taxon>
        <taxon>Pseudomonadota</taxon>
        <taxon>Alphaproteobacteria</taxon>
        <taxon>Hyphomicrobiales</taxon>
        <taxon>Rhizobiaceae</taxon>
        <taxon>Rhizobium/Agrobacterium group</taxon>
        <taxon>Rhizobium</taxon>
    </lineage>
</organism>
<dbReference type="Pfam" id="PF08889">
    <property type="entry name" value="WbqC"/>
    <property type="match status" value="1"/>
</dbReference>
<name>A0A2A5KPK3_9HYPH</name>
<accession>A0A2A5KPK3</accession>
<protein>
    <recommendedName>
        <fullName evidence="3">WbqC family protein</fullName>
    </recommendedName>
</protein>
<gene>
    <name evidence="1" type="ORF">CPT34_21705</name>
</gene>
<proteinExistence type="predicted"/>
<dbReference type="RefSeq" id="WP_096763991.1">
    <property type="nucleotide sequence ID" value="NZ_NXDM01000023.1"/>
</dbReference>
<dbReference type="Proteomes" id="UP000218807">
    <property type="component" value="Unassembled WGS sequence"/>
</dbReference>
<dbReference type="InterPro" id="IPR014985">
    <property type="entry name" value="WbqC"/>
</dbReference>
<reference evidence="1 2" key="1">
    <citation type="submission" date="2017-09" db="EMBL/GenBank/DDBJ databases">
        <title>Comparative genomics of rhizobia isolated from Phaseolus vulgaris in China.</title>
        <authorList>
            <person name="Tong W."/>
        </authorList>
    </citation>
    <scope>NUCLEOTIDE SEQUENCE [LARGE SCALE GENOMIC DNA]</scope>
    <source>
        <strain evidence="1 2">L101</strain>
    </source>
</reference>
<evidence type="ECO:0000313" key="2">
    <source>
        <dbReference type="Proteomes" id="UP000218807"/>
    </source>
</evidence>
<dbReference type="EMBL" id="NXDM01000023">
    <property type="protein sequence ID" value="PCK78979.1"/>
    <property type="molecule type" value="Genomic_DNA"/>
</dbReference>
<comment type="caution">
    <text evidence="1">The sequence shown here is derived from an EMBL/GenBank/DDBJ whole genome shotgun (WGS) entry which is preliminary data.</text>
</comment>
<evidence type="ECO:0008006" key="3">
    <source>
        <dbReference type="Google" id="ProtNLM"/>
    </source>
</evidence>
<evidence type="ECO:0000313" key="1">
    <source>
        <dbReference type="EMBL" id="PCK78979.1"/>
    </source>
</evidence>
<sequence>MKRVAIVQSSYVPWRGFFDLISRCDEYIIYDQVAYSKGHWHNRNKIKTATGTRWMTIPVMTSDRLGQPIEDVEIKGDWAQAHFSQIRQAYKKAPVARVFLPLIESLYKQAEELRLLTEVNELFLRHVVEMLKLDVVITRDRIYSPRGTRSARVLETCLAAGATHYLSGPSAKVYLDETMFRDAGVTVEWMSYGPYPEYTQLHGAFDGQVSIIDPILNGHGAALTAMPGQQQGAAGC</sequence>